<dbReference type="GO" id="GO:0008757">
    <property type="term" value="F:S-adenosylmethionine-dependent methyltransferase activity"/>
    <property type="evidence" value="ECO:0007669"/>
    <property type="project" value="InterPro"/>
</dbReference>
<organism evidence="5 8">
    <name type="scientific">Streptomyces radicis</name>
    <dbReference type="NCBI Taxonomy" id="1750517"/>
    <lineage>
        <taxon>Bacteria</taxon>
        <taxon>Bacillati</taxon>
        <taxon>Actinomycetota</taxon>
        <taxon>Actinomycetes</taxon>
        <taxon>Kitasatosporales</taxon>
        <taxon>Streptomycetaceae</taxon>
        <taxon>Streptomyces</taxon>
    </lineage>
</organism>
<evidence type="ECO:0000259" key="4">
    <source>
        <dbReference type="Pfam" id="PF08241"/>
    </source>
</evidence>
<feature type="domain" description="Methyltransferase type 11" evidence="4">
    <location>
        <begin position="50"/>
        <end position="140"/>
    </location>
</feature>
<evidence type="ECO:0000313" key="6">
    <source>
        <dbReference type="EMBL" id="RKN27608.1"/>
    </source>
</evidence>
<dbReference type="CDD" id="cd02440">
    <property type="entry name" value="AdoMet_MTases"/>
    <property type="match status" value="1"/>
</dbReference>
<evidence type="ECO:0000256" key="2">
    <source>
        <dbReference type="ARBA" id="ARBA00022679"/>
    </source>
</evidence>
<reference evidence="7 8" key="1">
    <citation type="submission" date="2018-09" db="EMBL/GenBank/DDBJ databases">
        <title>Streptomyces sp. nov. DS1-2, an endophytic actinomycete isolated from roots of Dendrobium scabrilingue.</title>
        <authorList>
            <person name="Kuncharoen N."/>
            <person name="Kudo T."/>
            <person name="Ohkuma M."/>
            <person name="Yuki M."/>
            <person name="Tanasupawat S."/>
        </authorList>
    </citation>
    <scope>NUCLEOTIDE SEQUENCE [LARGE SCALE GENOMIC DNA]</scope>
    <source>
        <strain evidence="5 8">AZ1-7</strain>
        <strain evidence="6 7">DS1-2</strain>
    </source>
</reference>
<keyword evidence="2 5" id="KW-0808">Transferase</keyword>
<evidence type="ECO:0000256" key="3">
    <source>
        <dbReference type="ARBA" id="ARBA00022691"/>
    </source>
</evidence>
<protein>
    <submittedName>
        <fullName evidence="5">Class I SAM-dependent methyltransferase</fullName>
    </submittedName>
</protein>
<dbReference type="RefSeq" id="WP_120694969.1">
    <property type="nucleotide sequence ID" value="NZ_RBDX01000001.1"/>
</dbReference>
<dbReference type="Proteomes" id="UP000268652">
    <property type="component" value="Unassembled WGS sequence"/>
</dbReference>
<gene>
    <name evidence="6" type="ORF">D7318_01545</name>
    <name evidence="5" type="ORF">D7319_01350</name>
</gene>
<dbReference type="SUPFAM" id="SSF53335">
    <property type="entry name" value="S-adenosyl-L-methionine-dependent methyltransferases"/>
    <property type="match status" value="1"/>
</dbReference>
<dbReference type="PANTHER" id="PTHR43464">
    <property type="entry name" value="METHYLTRANSFERASE"/>
    <property type="match status" value="1"/>
</dbReference>
<dbReference type="PANTHER" id="PTHR43464:SF19">
    <property type="entry name" value="UBIQUINONE BIOSYNTHESIS O-METHYLTRANSFERASE, MITOCHONDRIAL"/>
    <property type="match status" value="1"/>
</dbReference>
<evidence type="ECO:0000313" key="5">
    <source>
        <dbReference type="EMBL" id="RKN12628.1"/>
    </source>
</evidence>
<comment type="caution">
    <text evidence="5">The sequence shown here is derived from an EMBL/GenBank/DDBJ whole genome shotgun (WGS) entry which is preliminary data.</text>
</comment>
<dbReference type="GO" id="GO:0032259">
    <property type="term" value="P:methylation"/>
    <property type="evidence" value="ECO:0007669"/>
    <property type="project" value="UniProtKB-KW"/>
</dbReference>
<sequence length="230" mass="24402">MGGQAREGNVGTGPGVITPDGSPVEWWLRLPVGREPEVIAAASPPGAHLLELGCGVGRVTRPLLRRGFAVTAVDESPEMLAHVSGARTVCSPIETLELGDERFDVVVLGSFLVHTGDPAVRRGLLATCRRYVAGGGAVLIEREGDDWHERVPRERELGNGGVVRVVSADPVDADTSRIRVEYAIDGAEWSQTFLSHRYGEGAFAGALAEAGLAFDAELTDDGCWIRALPA</sequence>
<proteinExistence type="predicted"/>
<dbReference type="InterPro" id="IPR013216">
    <property type="entry name" value="Methyltransf_11"/>
</dbReference>
<dbReference type="Proteomes" id="UP000275024">
    <property type="component" value="Unassembled WGS sequence"/>
</dbReference>
<evidence type="ECO:0000313" key="7">
    <source>
        <dbReference type="Proteomes" id="UP000268652"/>
    </source>
</evidence>
<accession>A0A3A9WHY2</accession>
<keyword evidence="1 5" id="KW-0489">Methyltransferase</keyword>
<dbReference type="AlphaFoldDB" id="A0A3A9WHY2"/>
<evidence type="ECO:0000256" key="1">
    <source>
        <dbReference type="ARBA" id="ARBA00022603"/>
    </source>
</evidence>
<dbReference type="EMBL" id="RBDX01000001">
    <property type="protein sequence ID" value="RKN12628.1"/>
    <property type="molecule type" value="Genomic_DNA"/>
</dbReference>
<dbReference type="InterPro" id="IPR029063">
    <property type="entry name" value="SAM-dependent_MTases_sf"/>
</dbReference>
<dbReference type="OrthoDB" id="7062303at2"/>
<keyword evidence="7" id="KW-1185">Reference proteome</keyword>
<name>A0A3A9WHY2_9ACTN</name>
<dbReference type="Pfam" id="PF08241">
    <property type="entry name" value="Methyltransf_11"/>
    <property type="match status" value="1"/>
</dbReference>
<dbReference type="Gene3D" id="3.40.50.150">
    <property type="entry name" value="Vaccinia Virus protein VP39"/>
    <property type="match status" value="1"/>
</dbReference>
<dbReference type="EMBL" id="RBDY01000001">
    <property type="protein sequence ID" value="RKN27608.1"/>
    <property type="molecule type" value="Genomic_DNA"/>
</dbReference>
<evidence type="ECO:0000313" key="8">
    <source>
        <dbReference type="Proteomes" id="UP000275024"/>
    </source>
</evidence>
<keyword evidence="3" id="KW-0949">S-adenosyl-L-methionine</keyword>